<dbReference type="GO" id="GO:0006352">
    <property type="term" value="P:DNA-templated transcription initiation"/>
    <property type="evidence" value="ECO:0007669"/>
    <property type="project" value="InterPro"/>
</dbReference>
<keyword evidence="2" id="KW-0805">Transcription regulation</keyword>
<dbReference type="RefSeq" id="WP_115818434.1">
    <property type="nucleotide sequence ID" value="NZ_QRDV01000008.1"/>
</dbReference>
<evidence type="ECO:0000313" key="7">
    <source>
        <dbReference type="EMBL" id="RED42798.1"/>
    </source>
</evidence>
<dbReference type="NCBIfam" id="TIGR02937">
    <property type="entry name" value="sigma70-ECF"/>
    <property type="match status" value="1"/>
</dbReference>
<dbReference type="GO" id="GO:0003677">
    <property type="term" value="F:DNA binding"/>
    <property type="evidence" value="ECO:0007669"/>
    <property type="project" value="InterPro"/>
</dbReference>
<evidence type="ECO:0000313" key="8">
    <source>
        <dbReference type="Proteomes" id="UP000256980"/>
    </source>
</evidence>
<accession>A0A3D9GZW5</accession>
<dbReference type="CDD" id="cd06171">
    <property type="entry name" value="Sigma70_r4"/>
    <property type="match status" value="1"/>
</dbReference>
<dbReference type="PANTHER" id="PTHR43133:SF51">
    <property type="entry name" value="RNA POLYMERASE SIGMA FACTOR"/>
    <property type="match status" value="1"/>
</dbReference>
<comment type="caution">
    <text evidence="7">The sequence shown here is derived from an EMBL/GenBank/DDBJ whole genome shotgun (WGS) entry which is preliminary data.</text>
</comment>
<dbReference type="SUPFAM" id="SSF88946">
    <property type="entry name" value="Sigma2 domain of RNA polymerase sigma factors"/>
    <property type="match status" value="1"/>
</dbReference>
<dbReference type="GO" id="GO:0016987">
    <property type="term" value="F:sigma factor activity"/>
    <property type="evidence" value="ECO:0007669"/>
    <property type="project" value="UniProtKB-KW"/>
</dbReference>
<keyword evidence="3" id="KW-0731">Sigma factor</keyword>
<proteinExistence type="inferred from homology"/>
<comment type="similarity">
    <text evidence="1">Belongs to the sigma-70 factor family. ECF subfamily.</text>
</comment>
<evidence type="ECO:0000256" key="1">
    <source>
        <dbReference type="ARBA" id="ARBA00010641"/>
    </source>
</evidence>
<feature type="domain" description="RNA polymerase sigma-70 region 2" evidence="5">
    <location>
        <begin position="24"/>
        <end position="88"/>
    </location>
</feature>
<dbReference type="SUPFAM" id="SSF88659">
    <property type="entry name" value="Sigma3 and sigma4 domains of RNA polymerase sigma factors"/>
    <property type="match status" value="1"/>
</dbReference>
<dbReference type="InterPro" id="IPR039425">
    <property type="entry name" value="RNA_pol_sigma-70-like"/>
</dbReference>
<dbReference type="InterPro" id="IPR014284">
    <property type="entry name" value="RNA_pol_sigma-70_dom"/>
</dbReference>
<evidence type="ECO:0000256" key="2">
    <source>
        <dbReference type="ARBA" id="ARBA00023015"/>
    </source>
</evidence>
<feature type="domain" description="RNA polymerase sigma factor 70 region 4 type 2" evidence="6">
    <location>
        <begin position="116"/>
        <end position="168"/>
    </location>
</feature>
<reference evidence="7 8" key="1">
    <citation type="submission" date="2018-07" db="EMBL/GenBank/DDBJ databases">
        <title>Genomic Encyclopedia of Type Strains, Phase III (KMG-III): the genomes of soil and plant-associated and newly described type strains.</title>
        <authorList>
            <person name="Whitman W."/>
        </authorList>
    </citation>
    <scope>NUCLEOTIDE SEQUENCE [LARGE SCALE GENOMIC DNA]</scope>
    <source>
        <strain evidence="7 8">CECT 7946</strain>
    </source>
</reference>
<dbReference type="InterPro" id="IPR013249">
    <property type="entry name" value="RNA_pol_sigma70_r4_t2"/>
</dbReference>
<gene>
    <name evidence="7" type="ORF">DFQ10_108205</name>
</gene>
<dbReference type="EMBL" id="QRDV01000008">
    <property type="protein sequence ID" value="RED42798.1"/>
    <property type="molecule type" value="Genomic_DNA"/>
</dbReference>
<organism evidence="7 8">
    <name type="scientific">Winogradskyella eximia</name>
    <dbReference type="NCBI Taxonomy" id="262006"/>
    <lineage>
        <taxon>Bacteria</taxon>
        <taxon>Pseudomonadati</taxon>
        <taxon>Bacteroidota</taxon>
        <taxon>Flavobacteriia</taxon>
        <taxon>Flavobacteriales</taxon>
        <taxon>Flavobacteriaceae</taxon>
        <taxon>Winogradskyella</taxon>
    </lineage>
</organism>
<dbReference type="PANTHER" id="PTHR43133">
    <property type="entry name" value="RNA POLYMERASE ECF-TYPE SIGMA FACTO"/>
    <property type="match status" value="1"/>
</dbReference>
<dbReference type="AlphaFoldDB" id="A0A3D9GZW5"/>
<dbReference type="Pfam" id="PF04542">
    <property type="entry name" value="Sigma70_r2"/>
    <property type="match status" value="1"/>
</dbReference>
<keyword evidence="8" id="KW-1185">Reference proteome</keyword>
<dbReference type="Gene3D" id="1.10.10.10">
    <property type="entry name" value="Winged helix-like DNA-binding domain superfamily/Winged helix DNA-binding domain"/>
    <property type="match status" value="1"/>
</dbReference>
<evidence type="ECO:0000259" key="5">
    <source>
        <dbReference type="Pfam" id="PF04542"/>
    </source>
</evidence>
<dbReference type="InterPro" id="IPR013325">
    <property type="entry name" value="RNA_pol_sigma_r2"/>
</dbReference>
<sequence length="181" mass="21397">MQKLDHQLIELCKKGNQVAQMQVYDKYSRAMYTVACRYLSEEDAKDAMQEGFLKAFRHIEAYKPEATFGAWLKRIIINQCLDILKKNKLEFAAVEVSELQISNEDDWHFDISITKQEILFAIEQISEKHRVVVKLYLLEGYDHEEISDILEIPVKTSRTHLRRGKLKLQDLLKQKYNEARY</sequence>
<name>A0A3D9GZW5_9FLAO</name>
<dbReference type="Proteomes" id="UP000256980">
    <property type="component" value="Unassembled WGS sequence"/>
</dbReference>
<dbReference type="InterPro" id="IPR036388">
    <property type="entry name" value="WH-like_DNA-bd_sf"/>
</dbReference>
<evidence type="ECO:0000256" key="4">
    <source>
        <dbReference type="ARBA" id="ARBA00023163"/>
    </source>
</evidence>
<dbReference type="InterPro" id="IPR013324">
    <property type="entry name" value="RNA_pol_sigma_r3/r4-like"/>
</dbReference>
<dbReference type="Pfam" id="PF08281">
    <property type="entry name" value="Sigma70_r4_2"/>
    <property type="match status" value="1"/>
</dbReference>
<evidence type="ECO:0000259" key="6">
    <source>
        <dbReference type="Pfam" id="PF08281"/>
    </source>
</evidence>
<dbReference type="Gene3D" id="1.10.1740.10">
    <property type="match status" value="1"/>
</dbReference>
<evidence type="ECO:0000256" key="3">
    <source>
        <dbReference type="ARBA" id="ARBA00023082"/>
    </source>
</evidence>
<dbReference type="InterPro" id="IPR007627">
    <property type="entry name" value="RNA_pol_sigma70_r2"/>
</dbReference>
<dbReference type="OrthoDB" id="1160671at2"/>
<protein>
    <submittedName>
        <fullName evidence="7">RNA polymerase sigma-70 factor (ECF subfamily)</fullName>
    </submittedName>
</protein>
<keyword evidence="4" id="KW-0804">Transcription</keyword>